<dbReference type="GO" id="GO:0022857">
    <property type="term" value="F:transmembrane transporter activity"/>
    <property type="evidence" value="ECO:0007669"/>
    <property type="project" value="InterPro"/>
</dbReference>
<evidence type="ECO:0000256" key="6">
    <source>
        <dbReference type="SAM" id="Phobius"/>
    </source>
</evidence>
<dbReference type="EMBL" id="AUXZ01000096">
    <property type="protein sequence ID" value="KZN47834.1"/>
    <property type="molecule type" value="Genomic_DNA"/>
</dbReference>
<feature type="transmembrane region" description="Helical" evidence="6">
    <location>
        <begin position="16"/>
        <end position="35"/>
    </location>
</feature>
<keyword evidence="2" id="KW-1003">Cell membrane</keyword>
<dbReference type="InterPro" id="IPR050189">
    <property type="entry name" value="MFS_Efflux_Transporters"/>
</dbReference>
<evidence type="ECO:0000256" key="3">
    <source>
        <dbReference type="ARBA" id="ARBA00022692"/>
    </source>
</evidence>
<evidence type="ECO:0000313" key="8">
    <source>
        <dbReference type="EMBL" id="KZN47834.1"/>
    </source>
</evidence>
<dbReference type="InterPro" id="IPR036259">
    <property type="entry name" value="MFS_trans_sf"/>
</dbReference>
<protein>
    <recommendedName>
        <fullName evidence="7">Major facilitator superfamily (MFS) profile domain-containing protein</fullName>
    </recommendedName>
</protein>
<evidence type="ECO:0000256" key="1">
    <source>
        <dbReference type="ARBA" id="ARBA00004651"/>
    </source>
</evidence>
<dbReference type="SUPFAM" id="SSF103473">
    <property type="entry name" value="MFS general substrate transporter"/>
    <property type="match status" value="1"/>
</dbReference>
<evidence type="ECO:0000256" key="2">
    <source>
        <dbReference type="ARBA" id="ARBA00022475"/>
    </source>
</evidence>
<feature type="transmembrane region" description="Helical" evidence="6">
    <location>
        <begin position="207"/>
        <end position="233"/>
    </location>
</feature>
<dbReference type="RefSeq" id="WP_063363261.1">
    <property type="nucleotide sequence ID" value="NZ_AUXZ01000096.1"/>
</dbReference>
<feature type="transmembrane region" description="Helical" evidence="6">
    <location>
        <begin position="334"/>
        <end position="354"/>
    </location>
</feature>
<dbReference type="PROSITE" id="PS50850">
    <property type="entry name" value="MFS"/>
    <property type="match status" value="1"/>
</dbReference>
<dbReference type="GO" id="GO:0005886">
    <property type="term" value="C:plasma membrane"/>
    <property type="evidence" value="ECO:0007669"/>
    <property type="project" value="UniProtKB-SubCell"/>
</dbReference>
<feature type="transmembrane region" description="Helical" evidence="6">
    <location>
        <begin position="55"/>
        <end position="74"/>
    </location>
</feature>
<dbReference type="Pfam" id="PF07690">
    <property type="entry name" value="MFS_1"/>
    <property type="match status" value="1"/>
</dbReference>
<name>A0A167CM87_9GAMM</name>
<feature type="transmembrane region" description="Helical" evidence="6">
    <location>
        <begin position="301"/>
        <end position="322"/>
    </location>
</feature>
<dbReference type="Proteomes" id="UP000076503">
    <property type="component" value="Unassembled WGS sequence"/>
</dbReference>
<feature type="transmembrane region" description="Helical" evidence="6">
    <location>
        <begin position="107"/>
        <end position="128"/>
    </location>
</feature>
<feature type="transmembrane region" description="Helical" evidence="6">
    <location>
        <begin position="81"/>
        <end position="101"/>
    </location>
</feature>
<dbReference type="InterPro" id="IPR020846">
    <property type="entry name" value="MFS_dom"/>
</dbReference>
<feature type="transmembrane region" description="Helical" evidence="6">
    <location>
        <begin position="163"/>
        <end position="186"/>
    </location>
</feature>
<feature type="transmembrane region" description="Helical" evidence="6">
    <location>
        <begin position="277"/>
        <end position="295"/>
    </location>
</feature>
<dbReference type="Gene3D" id="1.20.1250.20">
    <property type="entry name" value="MFS general substrate transporter like domains"/>
    <property type="match status" value="1"/>
</dbReference>
<feature type="transmembrane region" description="Helical" evidence="6">
    <location>
        <begin position="140"/>
        <end position="157"/>
    </location>
</feature>
<dbReference type="PANTHER" id="PTHR43124">
    <property type="entry name" value="PURINE EFFLUX PUMP PBUE"/>
    <property type="match status" value="1"/>
</dbReference>
<feature type="transmembrane region" description="Helical" evidence="6">
    <location>
        <begin position="360"/>
        <end position="381"/>
    </location>
</feature>
<evidence type="ECO:0000256" key="5">
    <source>
        <dbReference type="ARBA" id="ARBA00023136"/>
    </source>
</evidence>
<organism evidence="8 9">
    <name type="scientific">Pseudoalteromonas luteoviolacea H33</name>
    <dbReference type="NCBI Taxonomy" id="1365251"/>
    <lineage>
        <taxon>Bacteria</taxon>
        <taxon>Pseudomonadati</taxon>
        <taxon>Pseudomonadota</taxon>
        <taxon>Gammaproteobacteria</taxon>
        <taxon>Alteromonadales</taxon>
        <taxon>Pseudoalteromonadaceae</taxon>
        <taxon>Pseudoalteromonas</taxon>
    </lineage>
</organism>
<dbReference type="PATRIC" id="fig|1365251.3.peg.4004"/>
<gene>
    <name evidence="8" type="ORF">N476_22685</name>
</gene>
<reference evidence="8 9" key="1">
    <citation type="submission" date="2013-07" db="EMBL/GenBank/DDBJ databases">
        <title>Comparative Genomic and Metabolomic Analysis of Twelve Strains of Pseudoalteromonas luteoviolacea.</title>
        <authorList>
            <person name="Vynne N.G."/>
            <person name="Mansson M."/>
            <person name="Gram L."/>
        </authorList>
    </citation>
    <scope>NUCLEOTIDE SEQUENCE [LARGE SCALE GENOMIC DNA]</scope>
    <source>
        <strain evidence="8 9">H33</strain>
    </source>
</reference>
<feature type="transmembrane region" description="Helical" evidence="6">
    <location>
        <begin position="245"/>
        <end position="265"/>
    </location>
</feature>
<accession>A0A167CM87</accession>
<dbReference type="PANTHER" id="PTHR43124:SF10">
    <property type="entry name" value="PURINE EFFLUX PUMP PBUE"/>
    <property type="match status" value="1"/>
</dbReference>
<dbReference type="OrthoDB" id="7628497at2"/>
<comment type="subcellular location">
    <subcellularLocation>
        <location evidence="1">Cell membrane</location>
        <topology evidence="1">Multi-pass membrane protein</topology>
    </subcellularLocation>
</comment>
<dbReference type="InterPro" id="IPR011701">
    <property type="entry name" value="MFS"/>
</dbReference>
<keyword evidence="3 6" id="KW-0812">Transmembrane</keyword>
<evidence type="ECO:0000256" key="4">
    <source>
        <dbReference type="ARBA" id="ARBA00022989"/>
    </source>
</evidence>
<evidence type="ECO:0000313" key="9">
    <source>
        <dbReference type="Proteomes" id="UP000076503"/>
    </source>
</evidence>
<sequence length="400" mass="42819">MRQFNTDTPDKQPLRLYFAVAFIAMSGLSYINFLPGLMNALAIGLGYTESQAGQVVALNGYGALFGTALAILSVKYIHWKPTIISALSVLLLLELTTPAIINFDALLVLRFATGFAGGLAVGVSFSVLAKMYNTNRAFGFLLFIQFIIGALVMYTLPQLELNFGAYAVFYVMATIAAFSILMAISIPAGRFTTNNKSQQSHTRVGSLGLSITIMLVIFIYLTAASALYTYVGLIGMKANLNETQVSTYIAFTGLLGLLGAVIPMIQAPFIKRRPLTIINISLCLVAVLVLLQPTISITAYVVALALFFFAWPSVQSFLFAAIADISPSGRLSTVSSLVSSIAMASGPMLAAFLIKPSDYSLMLTVCASLFALCAVILYMPLKTAPPTKGQSTPTLTTHAK</sequence>
<comment type="caution">
    <text evidence="8">The sequence shown here is derived from an EMBL/GenBank/DDBJ whole genome shotgun (WGS) entry which is preliminary data.</text>
</comment>
<feature type="domain" description="Major facilitator superfamily (MFS) profile" evidence="7">
    <location>
        <begin position="13"/>
        <end position="385"/>
    </location>
</feature>
<keyword evidence="4 6" id="KW-1133">Transmembrane helix</keyword>
<proteinExistence type="predicted"/>
<keyword evidence="5 6" id="KW-0472">Membrane</keyword>
<dbReference type="AlphaFoldDB" id="A0A167CM87"/>
<evidence type="ECO:0000259" key="7">
    <source>
        <dbReference type="PROSITE" id="PS50850"/>
    </source>
</evidence>